<keyword evidence="1" id="KW-0812">Transmembrane</keyword>
<dbReference type="EMBL" id="CAUOFW020000784">
    <property type="protein sequence ID" value="CAK9136895.1"/>
    <property type="molecule type" value="Genomic_DNA"/>
</dbReference>
<evidence type="ECO:0000313" key="3">
    <source>
        <dbReference type="EMBL" id="CAK9136895.1"/>
    </source>
</evidence>
<evidence type="ECO:0000313" key="4">
    <source>
        <dbReference type="Proteomes" id="UP001642360"/>
    </source>
</evidence>
<keyword evidence="4" id="KW-1185">Reference proteome</keyword>
<sequence length="417" mass="46334">MHYQSVQLVKHLCNEIVKLDHEKAASTLQAPLNIAAVKGVPEVVEEIFDAFPSAVYIRNELNQAVFHVAIANRREKVFNLIYQSRELGHAFLSPQDLSRNNGLHLAGCLKSQPKLNIRASAAGAALQMQRELQWFKKAQRNAHCRPIEDTKRTEPKVNGRRRRRTREPLGVAHGSLGHLLSWPLGRRPWQPLGCLLFAPPHLSTPGSGPRQVQEVEKLSPPQDKEWLNVEGKTPSELFTETHEELVKEGEKWMKDASTSCTIVAALIVTIVFAAAITVPGGNSDGSGLPILLKEKAFKVFAISDSLALFSSISSMLMFLSILTSRYAEDDFLYVLPKRLIIGLVTLFLATIFMMVAFGATLYFLFGHEEAWILIPVATLACLPVSLFASLQFPLLLDMFNSTYGSGIFGKQGDRILH</sequence>
<dbReference type="AlphaFoldDB" id="A0ABC8QVX5"/>
<dbReference type="Pfam" id="PF13962">
    <property type="entry name" value="PGG"/>
    <property type="match status" value="1"/>
</dbReference>
<feature type="transmembrane region" description="Helical" evidence="1">
    <location>
        <begin position="299"/>
        <end position="319"/>
    </location>
</feature>
<comment type="caution">
    <text evidence="3">The sequence shown here is derived from an EMBL/GenBank/DDBJ whole genome shotgun (WGS) entry which is preliminary data.</text>
</comment>
<organism evidence="3 4">
    <name type="scientific">Ilex paraguariensis</name>
    <name type="common">yerba mate</name>
    <dbReference type="NCBI Taxonomy" id="185542"/>
    <lineage>
        <taxon>Eukaryota</taxon>
        <taxon>Viridiplantae</taxon>
        <taxon>Streptophyta</taxon>
        <taxon>Embryophyta</taxon>
        <taxon>Tracheophyta</taxon>
        <taxon>Spermatophyta</taxon>
        <taxon>Magnoliopsida</taxon>
        <taxon>eudicotyledons</taxon>
        <taxon>Gunneridae</taxon>
        <taxon>Pentapetalae</taxon>
        <taxon>asterids</taxon>
        <taxon>campanulids</taxon>
        <taxon>Aquifoliales</taxon>
        <taxon>Aquifoliaceae</taxon>
        <taxon>Ilex</taxon>
    </lineage>
</organism>
<dbReference type="PANTHER" id="PTHR24177">
    <property type="entry name" value="CASKIN"/>
    <property type="match status" value="1"/>
</dbReference>
<dbReference type="Proteomes" id="UP001642360">
    <property type="component" value="Unassembled WGS sequence"/>
</dbReference>
<evidence type="ECO:0000259" key="2">
    <source>
        <dbReference type="Pfam" id="PF13962"/>
    </source>
</evidence>
<proteinExistence type="predicted"/>
<feature type="transmembrane region" description="Helical" evidence="1">
    <location>
        <begin position="371"/>
        <end position="396"/>
    </location>
</feature>
<keyword evidence="1" id="KW-1133">Transmembrane helix</keyword>
<feature type="domain" description="PGG" evidence="2">
    <location>
        <begin position="250"/>
        <end position="363"/>
    </location>
</feature>
<name>A0ABC8QVX5_9AQUA</name>
<dbReference type="PANTHER" id="PTHR24177:SF292">
    <property type="entry name" value="ANKYRIN REPEAT FAMILY PROTEIN-RELATED"/>
    <property type="match status" value="1"/>
</dbReference>
<accession>A0ABC8QVX5</accession>
<reference evidence="3 4" key="1">
    <citation type="submission" date="2024-02" db="EMBL/GenBank/DDBJ databases">
        <authorList>
            <person name="Vignale AGUSTIN F."/>
            <person name="Sosa J E."/>
            <person name="Modenutti C."/>
        </authorList>
    </citation>
    <scope>NUCLEOTIDE SEQUENCE [LARGE SCALE GENOMIC DNA]</scope>
</reference>
<protein>
    <recommendedName>
        <fullName evidence="2">PGG domain-containing protein</fullName>
    </recommendedName>
</protein>
<evidence type="ECO:0000256" key="1">
    <source>
        <dbReference type="SAM" id="Phobius"/>
    </source>
</evidence>
<keyword evidence="1" id="KW-0472">Membrane</keyword>
<gene>
    <name evidence="3" type="ORF">ILEXP_LOCUS3899</name>
</gene>
<feature type="transmembrane region" description="Helical" evidence="1">
    <location>
        <begin position="339"/>
        <end position="365"/>
    </location>
</feature>
<feature type="transmembrane region" description="Helical" evidence="1">
    <location>
        <begin position="260"/>
        <end position="279"/>
    </location>
</feature>
<dbReference type="InterPro" id="IPR026961">
    <property type="entry name" value="PGG_dom"/>
</dbReference>